<evidence type="ECO:0000256" key="6">
    <source>
        <dbReference type="ARBA" id="ARBA00023136"/>
    </source>
</evidence>
<feature type="transmembrane region" description="Helical" evidence="7">
    <location>
        <begin position="192"/>
        <end position="210"/>
    </location>
</feature>
<evidence type="ECO:0000259" key="8">
    <source>
        <dbReference type="Pfam" id="PF03458"/>
    </source>
</evidence>
<feature type="transmembrane region" description="Helical" evidence="7">
    <location>
        <begin position="216"/>
        <end position="237"/>
    </location>
</feature>
<protein>
    <recommendedName>
        <fullName evidence="8">Glycine transporter domain-containing protein</fullName>
    </recommendedName>
</protein>
<dbReference type="Pfam" id="PF03458">
    <property type="entry name" value="Gly_transporter"/>
    <property type="match status" value="2"/>
</dbReference>
<evidence type="ECO:0000256" key="1">
    <source>
        <dbReference type="ARBA" id="ARBA00004651"/>
    </source>
</evidence>
<feature type="transmembrane region" description="Helical" evidence="7">
    <location>
        <begin position="36"/>
        <end position="55"/>
    </location>
</feature>
<evidence type="ECO:0000256" key="5">
    <source>
        <dbReference type="ARBA" id="ARBA00022989"/>
    </source>
</evidence>
<comment type="subcellular location">
    <subcellularLocation>
        <location evidence="1">Cell membrane</location>
        <topology evidence="1">Multi-pass membrane protein</topology>
    </subcellularLocation>
</comment>
<reference evidence="10" key="1">
    <citation type="journal article" date="2019" name="Int. J. Syst. Evol. Microbiol.">
        <title>The Global Catalogue of Microorganisms (GCM) 10K type strain sequencing project: providing services to taxonomists for standard genome sequencing and annotation.</title>
        <authorList>
            <consortium name="The Broad Institute Genomics Platform"/>
            <consortium name="The Broad Institute Genome Sequencing Center for Infectious Disease"/>
            <person name="Wu L."/>
            <person name="Ma J."/>
        </authorList>
    </citation>
    <scope>NUCLEOTIDE SEQUENCE [LARGE SCALE GENOMIC DNA]</scope>
    <source>
        <strain evidence="10">JCM 17738</strain>
    </source>
</reference>
<evidence type="ECO:0000256" key="3">
    <source>
        <dbReference type="ARBA" id="ARBA00022475"/>
    </source>
</evidence>
<feature type="transmembrane region" description="Helical" evidence="7">
    <location>
        <begin position="135"/>
        <end position="153"/>
    </location>
</feature>
<evidence type="ECO:0000256" key="7">
    <source>
        <dbReference type="SAM" id="Phobius"/>
    </source>
</evidence>
<dbReference type="EMBL" id="BAABFX010000026">
    <property type="protein sequence ID" value="GAA4395779.1"/>
    <property type="molecule type" value="Genomic_DNA"/>
</dbReference>
<evidence type="ECO:0000256" key="4">
    <source>
        <dbReference type="ARBA" id="ARBA00022692"/>
    </source>
</evidence>
<evidence type="ECO:0000313" key="9">
    <source>
        <dbReference type="EMBL" id="GAA4395779.1"/>
    </source>
</evidence>
<keyword evidence="6 7" id="KW-0472">Membrane</keyword>
<proteinExistence type="inferred from homology"/>
<sequence length="247" mass="25205">MRHVVTGEVGHAGQSMGPLPGCETGPVLTDTASTQLVLDLVGVFVFALTGAIVGVRRGLDVFGVLVLGWIAGLGGGIIRDVFLGITPPVAVSDWRLLAAAVVAGLAVFLLHGTWQEVAQRHPDARLGRVSFTVRLLDAAGLAVFAVSGALVALDAQAGALAATLIGGITGIGGGLLRDVLTGQVPEVLRRELYAVPALAGAALVVVLHEAGALTTLTAWAAVAFVFVTRVVAVVLNLNAPRPLRSRA</sequence>
<keyword evidence="4 7" id="KW-0812">Transmembrane</keyword>
<comment type="similarity">
    <text evidence="2">Belongs to the UPF0126 family.</text>
</comment>
<feature type="transmembrane region" description="Helical" evidence="7">
    <location>
        <begin position="94"/>
        <end position="114"/>
    </location>
</feature>
<keyword evidence="10" id="KW-1185">Reference proteome</keyword>
<comment type="caution">
    <text evidence="9">The sequence shown here is derived from an EMBL/GenBank/DDBJ whole genome shotgun (WGS) entry which is preliminary data.</text>
</comment>
<keyword evidence="3" id="KW-1003">Cell membrane</keyword>
<evidence type="ECO:0000313" key="10">
    <source>
        <dbReference type="Proteomes" id="UP001500390"/>
    </source>
</evidence>
<organism evidence="9 10">
    <name type="scientific">Ornithinibacter aureus</name>
    <dbReference type="NCBI Taxonomy" id="622664"/>
    <lineage>
        <taxon>Bacteria</taxon>
        <taxon>Bacillati</taxon>
        <taxon>Actinomycetota</taxon>
        <taxon>Actinomycetes</taxon>
        <taxon>Micrococcales</taxon>
        <taxon>Intrasporangiaceae</taxon>
        <taxon>Ornithinibacter</taxon>
    </lineage>
</organism>
<feature type="domain" description="Glycine transporter" evidence="8">
    <location>
        <begin position="135"/>
        <end position="208"/>
    </location>
</feature>
<name>A0ABP8JTE2_9MICO</name>
<accession>A0ABP8JTE2</accession>
<feature type="domain" description="Glycine transporter" evidence="8">
    <location>
        <begin position="37"/>
        <end position="111"/>
    </location>
</feature>
<evidence type="ECO:0000256" key="2">
    <source>
        <dbReference type="ARBA" id="ARBA00008193"/>
    </source>
</evidence>
<dbReference type="InterPro" id="IPR005115">
    <property type="entry name" value="Gly_transporter"/>
</dbReference>
<dbReference type="PANTHER" id="PTHR30506">
    <property type="entry name" value="INNER MEMBRANE PROTEIN"/>
    <property type="match status" value="1"/>
</dbReference>
<feature type="transmembrane region" description="Helical" evidence="7">
    <location>
        <begin position="62"/>
        <end position="82"/>
    </location>
</feature>
<feature type="transmembrane region" description="Helical" evidence="7">
    <location>
        <begin position="159"/>
        <end position="180"/>
    </location>
</feature>
<dbReference type="PANTHER" id="PTHR30506:SF3">
    <property type="entry name" value="UPF0126 INNER MEMBRANE PROTEIN YADS-RELATED"/>
    <property type="match status" value="1"/>
</dbReference>
<gene>
    <name evidence="9" type="ORF">GCM10023153_18110</name>
</gene>
<keyword evidence="5 7" id="KW-1133">Transmembrane helix</keyword>
<dbReference type="Proteomes" id="UP001500390">
    <property type="component" value="Unassembled WGS sequence"/>
</dbReference>